<accession>A0A1F5TT15</accession>
<reference evidence="1 2" key="1">
    <citation type="journal article" date="2016" name="Nat. Commun.">
        <title>Thousands of microbial genomes shed light on interconnected biogeochemical processes in an aquifer system.</title>
        <authorList>
            <person name="Anantharaman K."/>
            <person name="Brown C.T."/>
            <person name="Hug L.A."/>
            <person name="Sharon I."/>
            <person name="Castelle C.J."/>
            <person name="Probst A.J."/>
            <person name="Thomas B.C."/>
            <person name="Singh A."/>
            <person name="Wilkins M.J."/>
            <person name="Karaoz U."/>
            <person name="Brodie E.L."/>
            <person name="Williams K.H."/>
            <person name="Hubbard S.S."/>
            <person name="Banfield J.F."/>
        </authorList>
    </citation>
    <scope>NUCLEOTIDE SEQUENCE [LARGE SCALE GENOMIC DNA]</scope>
</reference>
<organism evidence="1 2">
    <name type="scientific">Candidatus Falkowbacteria bacterium RIFOXYD2_FULL_34_120</name>
    <dbReference type="NCBI Taxonomy" id="1798007"/>
    <lineage>
        <taxon>Bacteria</taxon>
        <taxon>Candidatus Falkowiibacteriota</taxon>
    </lineage>
</organism>
<dbReference type="EMBL" id="MFGO01000001">
    <property type="protein sequence ID" value="OGF41924.1"/>
    <property type="molecule type" value="Genomic_DNA"/>
</dbReference>
<comment type="caution">
    <text evidence="1">The sequence shown here is derived from an EMBL/GenBank/DDBJ whole genome shotgun (WGS) entry which is preliminary data.</text>
</comment>
<dbReference type="Proteomes" id="UP000177579">
    <property type="component" value="Unassembled WGS sequence"/>
</dbReference>
<name>A0A1F5TT15_9BACT</name>
<evidence type="ECO:0000313" key="2">
    <source>
        <dbReference type="Proteomes" id="UP000177579"/>
    </source>
</evidence>
<protein>
    <submittedName>
        <fullName evidence="1">Uncharacterized protein</fullName>
    </submittedName>
</protein>
<dbReference type="AlphaFoldDB" id="A0A1F5TT15"/>
<gene>
    <name evidence="1" type="ORF">A2531_04815</name>
</gene>
<proteinExistence type="predicted"/>
<evidence type="ECO:0000313" key="1">
    <source>
        <dbReference type="EMBL" id="OGF41924.1"/>
    </source>
</evidence>
<sequence length="190" mass="22723">MPTTDKQLITEKQALDIFFNLLNSSYSELFYDFNKHLDQFHDLDIQNEKIAKMSFLLMLAVLEIECTRNIHSEQLANKMYHYFLENILKTLEDKFNEIQAERYRDIIHNELADYKQKYHESLEHNKRNPCYSLLENVIDKHLHICFENHTSKIYLENTNTINPIITKLSSDFLTDSIYISKKIFTEYEVG</sequence>